<evidence type="ECO:0000256" key="1">
    <source>
        <dbReference type="SAM" id="Coils"/>
    </source>
</evidence>
<evidence type="ECO:0000313" key="4">
    <source>
        <dbReference type="Proteomes" id="UP001566132"/>
    </source>
</evidence>
<dbReference type="GO" id="GO:0000226">
    <property type="term" value="P:microtubule cytoskeleton organization"/>
    <property type="evidence" value="ECO:0007669"/>
    <property type="project" value="UniProtKB-ARBA"/>
</dbReference>
<dbReference type="Gene3D" id="1.25.10.10">
    <property type="entry name" value="Leucine-rich Repeat Variant"/>
    <property type="match status" value="3"/>
</dbReference>
<gene>
    <name evidence="3" type="ORF">ABEB36_008787</name>
</gene>
<accession>A0ABD1EN26</accession>
<dbReference type="InterPro" id="IPR034085">
    <property type="entry name" value="TOG"/>
</dbReference>
<dbReference type="InterPro" id="IPR016024">
    <property type="entry name" value="ARM-type_fold"/>
</dbReference>
<feature type="coiled-coil region" evidence="1">
    <location>
        <begin position="844"/>
        <end position="871"/>
    </location>
</feature>
<feature type="domain" description="TOG" evidence="2">
    <location>
        <begin position="98"/>
        <end position="321"/>
    </location>
</feature>
<dbReference type="PANTHER" id="PTHR16216:SF2">
    <property type="entry name" value="DYNEIN AXONEMAL ASSEMBLY FACTOR 5"/>
    <property type="match status" value="1"/>
</dbReference>
<dbReference type="PANTHER" id="PTHR16216">
    <property type="entry name" value="DYNEIN ASSEMBLY FACTOR 5, AXONEMAL"/>
    <property type="match status" value="1"/>
</dbReference>
<protein>
    <recommendedName>
        <fullName evidence="2">TOG domain-containing protein</fullName>
    </recommendedName>
</protein>
<dbReference type="InterPro" id="IPR057978">
    <property type="entry name" value="TPR_DAAF5"/>
</dbReference>
<dbReference type="InterPro" id="IPR052623">
    <property type="entry name" value="DAAF5"/>
</dbReference>
<dbReference type="SMART" id="SM01349">
    <property type="entry name" value="TOG"/>
    <property type="match status" value="1"/>
</dbReference>
<organism evidence="3 4">
    <name type="scientific">Hypothenemus hampei</name>
    <name type="common">Coffee berry borer</name>
    <dbReference type="NCBI Taxonomy" id="57062"/>
    <lineage>
        <taxon>Eukaryota</taxon>
        <taxon>Metazoa</taxon>
        <taxon>Ecdysozoa</taxon>
        <taxon>Arthropoda</taxon>
        <taxon>Hexapoda</taxon>
        <taxon>Insecta</taxon>
        <taxon>Pterygota</taxon>
        <taxon>Neoptera</taxon>
        <taxon>Endopterygota</taxon>
        <taxon>Coleoptera</taxon>
        <taxon>Polyphaga</taxon>
        <taxon>Cucujiformia</taxon>
        <taxon>Curculionidae</taxon>
        <taxon>Scolytinae</taxon>
        <taxon>Hypothenemus</taxon>
    </lineage>
</organism>
<dbReference type="EMBL" id="JBDJPC010000006">
    <property type="protein sequence ID" value="KAL1497905.1"/>
    <property type="molecule type" value="Genomic_DNA"/>
</dbReference>
<dbReference type="Pfam" id="PF24573">
    <property type="entry name" value="HEAT_DAAF5"/>
    <property type="match status" value="1"/>
</dbReference>
<name>A0ABD1EN26_HYPHA</name>
<proteinExistence type="predicted"/>
<dbReference type="InterPro" id="IPR056497">
    <property type="entry name" value="HEAT_DAAF5"/>
</dbReference>
<comment type="caution">
    <text evidence="3">The sequence shown here is derived from an EMBL/GenBank/DDBJ whole genome shotgun (WGS) entry which is preliminary data.</text>
</comment>
<dbReference type="InterPro" id="IPR011989">
    <property type="entry name" value="ARM-like"/>
</dbReference>
<keyword evidence="4" id="KW-1185">Reference proteome</keyword>
<evidence type="ECO:0000259" key="2">
    <source>
        <dbReference type="SMART" id="SM01349"/>
    </source>
</evidence>
<sequence>MHGEKSETYSNNIAHIKILCAKIKDGQRIVKTQSYSDLQTFFHTQTFTTEELLNIFSETHMHFLNGLRDKSDLVREKSCDFICDFIINICPKNDFYLSYVFPVLVERVGSPELIEECEEIRLKMVNFLKCIIEKYFEHEQLKPFYQDCITILCETLKDRSASIQIASCEVVILLSKALPKSFHLQAESLLKPTLKCFTHRNSKVRVKAVEATGKIIMHSTFRGVDEAIGPMAERLFDQVPLVRETVARVASCWLLKHRDRYSYFQKMIPLLITGLNDEVESTRLLVANLWNKVGDKFLKENEEDLKDQLNFLNEIPKNYPKHVDRPNLGCRVLVQRNISKLTQAISNELSSWQEDVRVRCAQLLCTLVLHAEESITMHLQAILPSMYGAARDDDKRVVDNIIQTGKYISTFVKYDCWGPLILPLLEDGPHFGHIKLLAALIEGSPLEDFDTYCEPLSVVLAEDFICCSRNKNYQLALTDCQETMWQKIKALGVEEEVEIIDKLKNCSLKSEEEKLCIIECNMFKIATSLIALKHIENDDRINVQLYHDLFSQRKMMFLSVKLLNHINRSPQLWTLANDDFCIFLSLLENTFYGIGPNLAIINEILINALNIEADVEMRLKIFFILATRFGAPDFLKSSEQNDEFNSMSIESFFERLINDVFVPSLVWHAGNKAQTIRTMAVTCLTFALTPINDKKVFHSGPMLLQLVTKLLPLLLSLLEDAAQKSRQMAVECIIVVKKLCVSLSIWNLEMFLQIYPEIFKRLDDPTETVRISAFHGIKQLFYYLPKEFLEPNFQAQRELIIDTLMTHLDSHEEKDQKLALDVLMIASAMNISEMRNKIEIHRPLLRNKCDCDKLLNRLNELEEHEDLYESVFSKV</sequence>
<keyword evidence="1" id="KW-0175">Coiled coil</keyword>
<dbReference type="Pfam" id="PF25757">
    <property type="entry name" value="TPR_DNAAF5"/>
    <property type="match status" value="1"/>
</dbReference>
<dbReference type="Proteomes" id="UP001566132">
    <property type="component" value="Unassembled WGS sequence"/>
</dbReference>
<dbReference type="SUPFAM" id="SSF48371">
    <property type="entry name" value="ARM repeat"/>
    <property type="match status" value="1"/>
</dbReference>
<dbReference type="AlphaFoldDB" id="A0ABD1EN26"/>
<reference evidence="3 4" key="1">
    <citation type="submission" date="2024-05" db="EMBL/GenBank/DDBJ databases">
        <title>Genetic variation in Jamaican populations of the coffee berry borer (Hypothenemus hampei).</title>
        <authorList>
            <person name="Errbii M."/>
            <person name="Myrie A."/>
        </authorList>
    </citation>
    <scope>NUCLEOTIDE SEQUENCE [LARGE SCALE GENOMIC DNA]</scope>
    <source>
        <strain evidence="3">JA-Hopewell-2020-01-JO</strain>
        <tissue evidence="3">Whole body</tissue>
    </source>
</reference>
<evidence type="ECO:0000313" key="3">
    <source>
        <dbReference type="EMBL" id="KAL1497905.1"/>
    </source>
</evidence>